<evidence type="ECO:0000256" key="6">
    <source>
        <dbReference type="ARBA" id="ARBA00023033"/>
    </source>
</evidence>
<comment type="similarity">
    <text evidence="2">Belongs to the biopterin-dependent aromatic amino acid hydroxylase family.</text>
</comment>
<keyword evidence="4" id="KW-0560">Oxidoreductase</keyword>
<dbReference type="Gene3D" id="1.10.800.10">
    <property type="entry name" value="Aromatic amino acid hydroxylase"/>
    <property type="match status" value="1"/>
</dbReference>
<evidence type="ECO:0000256" key="5">
    <source>
        <dbReference type="ARBA" id="ARBA00023004"/>
    </source>
</evidence>
<comment type="cofactor">
    <cofactor evidence="1 11">
        <name>Fe(2+)</name>
        <dbReference type="ChEBI" id="CHEBI:29033"/>
    </cofactor>
</comment>
<dbReference type="EMBL" id="CAIIXF020000011">
    <property type="protein sequence ID" value="CAH1799472.1"/>
    <property type="molecule type" value="Genomic_DNA"/>
</dbReference>
<gene>
    <name evidence="12" type="ORF">OFUS_LOCUS23481</name>
</gene>
<feature type="binding site" evidence="10">
    <location>
        <position position="316"/>
    </location>
    <ligand>
        <name>Fe cation</name>
        <dbReference type="ChEBI" id="CHEBI:24875"/>
    </ligand>
</feature>
<dbReference type="SUPFAM" id="SSF56534">
    <property type="entry name" value="Aromatic aminoacid monoxygenases, catalytic and oligomerization domains"/>
    <property type="match status" value="1"/>
</dbReference>
<dbReference type="InterPro" id="IPR018301">
    <property type="entry name" value="ArAA_hydroxylase_Fe/CU_BS"/>
</dbReference>
<proteinExistence type="inferred from homology"/>
<name>A0A8J1XH69_OWEFU</name>
<dbReference type="PROSITE" id="PS51671">
    <property type="entry name" value="ACT"/>
    <property type="match status" value="1"/>
</dbReference>
<evidence type="ECO:0000256" key="7">
    <source>
        <dbReference type="ARBA" id="ARBA00040889"/>
    </source>
</evidence>
<evidence type="ECO:0000256" key="1">
    <source>
        <dbReference type="ARBA" id="ARBA00001954"/>
    </source>
</evidence>
<reference evidence="12" key="1">
    <citation type="submission" date="2022-03" db="EMBL/GenBank/DDBJ databases">
        <authorList>
            <person name="Martin C."/>
        </authorList>
    </citation>
    <scope>NUCLEOTIDE SEQUENCE</scope>
</reference>
<dbReference type="GO" id="GO:0009072">
    <property type="term" value="P:aromatic amino acid metabolic process"/>
    <property type="evidence" value="ECO:0007669"/>
    <property type="project" value="InterPro"/>
</dbReference>
<evidence type="ECO:0000256" key="4">
    <source>
        <dbReference type="ARBA" id="ARBA00023002"/>
    </source>
</evidence>
<organism evidence="12 13">
    <name type="scientific">Owenia fusiformis</name>
    <name type="common">Polychaete worm</name>
    <dbReference type="NCBI Taxonomy" id="6347"/>
    <lineage>
        <taxon>Eukaryota</taxon>
        <taxon>Metazoa</taxon>
        <taxon>Spiralia</taxon>
        <taxon>Lophotrochozoa</taxon>
        <taxon>Annelida</taxon>
        <taxon>Polychaeta</taxon>
        <taxon>Sedentaria</taxon>
        <taxon>Canalipalpata</taxon>
        <taxon>Sabellida</taxon>
        <taxon>Oweniida</taxon>
        <taxon>Oweniidae</taxon>
        <taxon>Owenia</taxon>
    </lineage>
</organism>
<keyword evidence="3 10" id="KW-0479">Metal-binding</keyword>
<feature type="binding site" evidence="10">
    <location>
        <position position="361"/>
    </location>
    <ligand>
        <name>Fe cation</name>
        <dbReference type="ChEBI" id="CHEBI:24875"/>
    </ligand>
</feature>
<dbReference type="InterPro" id="IPR019774">
    <property type="entry name" value="Aromatic-AA_hydroxylase_C"/>
</dbReference>
<dbReference type="PRINTS" id="PR00372">
    <property type="entry name" value="FYWHYDRXLASE"/>
</dbReference>
<dbReference type="PIRSF" id="PIRSF000336">
    <property type="entry name" value="TH"/>
    <property type="match status" value="1"/>
</dbReference>
<dbReference type="GO" id="GO:0043005">
    <property type="term" value="C:neuron projection"/>
    <property type="evidence" value="ECO:0007669"/>
    <property type="project" value="TreeGrafter"/>
</dbReference>
<dbReference type="PROSITE" id="PS51410">
    <property type="entry name" value="BH4_AAA_HYDROXYL_2"/>
    <property type="match status" value="1"/>
</dbReference>
<evidence type="ECO:0000313" key="12">
    <source>
        <dbReference type="EMBL" id="CAH1799472.1"/>
    </source>
</evidence>
<dbReference type="Pfam" id="PF00351">
    <property type="entry name" value="Biopterin_H"/>
    <property type="match status" value="1"/>
</dbReference>
<evidence type="ECO:0000256" key="9">
    <source>
        <dbReference type="ARBA" id="ARBA00062416"/>
    </source>
</evidence>
<dbReference type="InterPro" id="IPR001273">
    <property type="entry name" value="ArAA_hydroxylase"/>
</dbReference>
<evidence type="ECO:0000256" key="8">
    <source>
        <dbReference type="ARBA" id="ARBA00042662"/>
    </source>
</evidence>
<dbReference type="AlphaFoldDB" id="A0A8J1XH69"/>
<evidence type="ECO:0000256" key="2">
    <source>
        <dbReference type="ARBA" id="ARBA00009712"/>
    </source>
</evidence>
<dbReference type="SUPFAM" id="SSF55021">
    <property type="entry name" value="ACT-like"/>
    <property type="match status" value="1"/>
</dbReference>
<dbReference type="GO" id="GO:0005506">
    <property type="term" value="F:iron ion binding"/>
    <property type="evidence" value="ECO:0007669"/>
    <property type="project" value="InterPro"/>
</dbReference>
<comment type="subunit">
    <text evidence="9">Interacts with DNAJC12.</text>
</comment>
<feature type="binding site" evidence="10">
    <location>
        <position position="321"/>
    </location>
    <ligand>
        <name>Fe cation</name>
        <dbReference type="ChEBI" id="CHEBI:24875"/>
    </ligand>
</feature>
<evidence type="ECO:0000256" key="3">
    <source>
        <dbReference type="ARBA" id="ARBA00022723"/>
    </source>
</evidence>
<dbReference type="OrthoDB" id="983542at2759"/>
<dbReference type="InterPro" id="IPR002912">
    <property type="entry name" value="ACT_dom"/>
</dbReference>
<dbReference type="PROSITE" id="PS00367">
    <property type="entry name" value="BH4_AAA_HYDROXYL_1"/>
    <property type="match status" value="1"/>
</dbReference>
<evidence type="ECO:0000256" key="10">
    <source>
        <dbReference type="PIRSR" id="PIRSR000336-1"/>
    </source>
</evidence>
<dbReference type="FunFam" id="1.10.800.10:FF:000004">
    <property type="entry name" value="Tyrosine 3-monooxygenase"/>
    <property type="match status" value="1"/>
</dbReference>
<dbReference type="GO" id="GO:0004510">
    <property type="term" value="F:tryptophan 5-monooxygenase activity"/>
    <property type="evidence" value="ECO:0007669"/>
    <property type="project" value="TreeGrafter"/>
</dbReference>
<dbReference type="Pfam" id="PF01842">
    <property type="entry name" value="ACT"/>
    <property type="match status" value="1"/>
</dbReference>
<dbReference type="PANTHER" id="PTHR11473">
    <property type="entry name" value="AROMATIC AMINO ACID HYDROXYLASE"/>
    <property type="match status" value="1"/>
</dbReference>
<sequence>MDAAKRIAEFKRSRGSSLSDAEKAFTARNEGELTAAVETKIHNLNDATMKFGKTMSIVFSLTNEVGGLANALKIFQDHNVNVVHIESRRPKNNDNAFEIYVDIETDNFILEEVVQTLKTEVASITLQDGTTFIPNQHNKNGKIVSPEGSRWFPKKISDLDITSNRVLMYGAELDADHPGFKDEVYRKRRIEFAEYAFKYKYGQPIPRVEYTKEEVKTWGNVYNELMKLYPTHACKQFLENLPLLQKHCGYREDNVPQLEDVSNFLQERTGFTLRPVAGYLSTRDFLSALAFRVFPCTQYIRHPADPFYSPEPDCCHELLGHIALLADKSFAQFSQELGLASLGAPDEEVSKLATCYFFTVEFGLCRENGKLKVYGAGLLSSSGELKHVLTENAPKRMFEPTVACAQECMITTFQEGYFYSDNFEQAKDKMRQFASTIQRPFSVKYNPYTQSIDIISTNKDIAGIVNDIQNELDLLTHALNNMHMIRK</sequence>
<dbReference type="Proteomes" id="UP000749559">
    <property type="component" value="Unassembled WGS sequence"/>
</dbReference>
<keyword evidence="5 10" id="KW-0408">Iron</keyword>
<protein>
    <recommendedName>
        <fullName evidence="7">Tryptophan 5-hydroxylase 2</fullName>
    </recommendedName>
    <alternativeName>
        <fullName evidence="8">Tryptophan 5-monooxygenase 2</fullName>
    </alternativeName>
</protein>
<dbReference type="GO" id="GO:0046189">
    <property type="term" value="P:phenol-containing compound biosynthetic process"/>
    <property type="evidence" value="ECO:0007669"/>
    <property type="project" value="UniProtKB-ARBA"/>
</dbReference>
<dbReference type="InterPro" id="IPR019773">
    <property type="entry name" value="Tyrosine_3-monooxygenase-like"/>
</dbReference>
<evidence type="ECO:0000256" key="11">
    <source>
        <dbReference type="PIRSR" id="PIRSR601273-2"/>
    </source>
</evidence>
<dbReference type="InterPro" id="IPR036951">
    <property type="entry name" value="ArAA_hydroxylase_sf"/>
</dbReference>
<dbReference type="PANTHER" id="PTHR11473:SF16">
    <property type="entry name" value="TRYPTOPHAN 5-HYDROXYLASE 2"/>
    <property type="match status" value="1"/>
</dbReference>
<keyword evidence="6" id="KW-0503">Monooxygenase</keyword>
<evidence type="ECO:0000313" key="13">
    <source>
        <dbReference type="Proteomes" id="UP000749559"/>
    </source>
</evidence>
<comment type="caution">
    <text evidence="12">The sequence shown here is derived from an EMBL/GenBank/DDBJ whole genome shotgun (WGS) entry which is preliminary data.</text>
</comment>
<dbReference type="InterPro" id="IPR036329">
    <property type="entry name" value="Aro-AA_hydroxylase_C_sf"/>
</dbReference>
<keyword evidence="13" id="KW-1185">Reference proteome</keyword>
<accession>A0A8J1XH69</accession>
<dbReference type="InterPro" id="IPR045865">
    <property type="entry name" value="ACT-like_dom_sf"/>
</dbReference>